<dbReference type="InterPro" id="IPR000998">
    <property type="entry name" value="MAM_dom"/>
</dbReference>
<name>A0A7R9A833_9CRUS</name>
<dbReference type="PROSITE" id="PS50060">
    <property type="entry name" value="MAM_2"/>
    <property type="match status" value="2"/>
</dbReference>
<dbReference type="GO" id="GO:0016020">
    <property type="term" value="C:membrane"/>
    <property type="evidence" value="ECO:0007669"/>
    <property type="project" value="InterPro"/>
</dbReference>
<feature type="domain" description="MAM" evidence="1">
    <location>
        <begin position="115"/>
        <end position="166"/>
    </location>
</feature>
<proteinExistence type="predicted"/>
<dbReference type="OrthoDB" id="409956at2759"/>
<gene>
    <name evidence="2" type="ORF">DSTB1V02_LOCUS8440</name>
</gene>
<accession>A0A7R9A833</accession>
<dbReference type="EMBL" id="CAJPEV010001929">
    <property type="protein sequence ID" value="CAG0894930.1"/>
    <property type="molecule type" value="Genomic_DNA"/>
</dbReference>
<reference evidence="2" key="1">
    <citation type="submission" date="2020-11" db="EMBL/GenBank/DDBJ databases">
        <authorList>
            <person name="Tran Van P."/>
        </authorList>
    </citation>
    <scope>NUCLEOTIDE SEQUENCE</scope>
</reference>
<dbReference type="InterPro" id="IPR013320">
    <property type="entry name" value="ConA-like_dom_sf"/>
</dbReference>
<sequence>MMEPFIDANGPNLGSLKVMMKTMSNVNGQEDVVDTIWRLNNHQGQNWLYAQVPIVVPNLLDEIQRADAIHAAAGSHFRAMLLLVYRVGKGGRGTLGFIFEKWLLEEEMAPRGGDGSSRRRWLLLPRFSPFSSCRCVVFEGMWGSSRAGAGYIAIDDIAFYDATCNSSFLLRFRSGNIAMLIACFTDTFCLVVPALPEQAKMMKGNCYFDRNLCGYRTTSDSNIPSDNWQLALGTRKPPRAPNDHTFDSPDGGYAYFDIYVSNQRRTSLISPVMERVENAGSDGCLSFWFKPLGTGDSTTLRVKQLLGNALEDTTNNINGNNRPNPANTTQPLWEIQTFQLDNQDWQYGQVPIKIDQRFRILFEGLATKGGFALDDITIYTTGYCLNRPSISQPGTVRTNQG</sequence>
<dbReference type="AlphaFoldDB" id="A0A7R9A833"/>
<evidence type="ECO:0000313" key="2">
    <source>
        <dbReference type="EMBL" id="CAD7248629.1"/>
    </source>
</evidence>
<dbReference type="SMART" id="SM00137">
    <property type="entry name" value="MAM"/>
    <property type="match status" value="1"/>
</dbReference>
<dbReference type="Proteomes" id="UP000677054">
    <property type="component" value="Unassembled WGS sequence"/>
</dbReference>
<dbReference type="SUPFAM" id="SSF49899">
    <property type="entry name" value="Concanavalin A-like lectins/glucanases"/>
    <property type="match status" value="1"/>
</dbReference>
<organism evidence="2">
    <name type="scientific">Darwinula stevensoni</name>
    <dbReference type="NCBI Taxonomy" id="69355"/>
    <lineage>
        <taxon>Eukaryota</taxon>
        <taxon>Metazoa</taxon>
        <taxon>Ecdysozoa</taxon>
        <taxon>Arthropoda</taxon>
        <taxon>Crustacea</taxon>
        <taxon>Oligostraca</taxon>
        <taxon>Ostracoda</taxon>
        <taxon>Podocopa</taxon>
        <taxon>Podocopida</taxon>
        <taxon>Darwinulocopina</taxon>
        <taxon>Darwinuloidea</taxon>
        <taxon>Darwinulidae</taxon>
        <taxon>Darwinula</taxon>
    </lineage>
</organism>
<dbReference type="PANTHER" id="PTHR23282">
    <property type="entry name" value="APICAL ENDOSOMAL GLYCOPROTEIN PRECURSOR"/>
    <property type="match status" value="1"/>
</dbReference>
<dbReference type="InterPro" id="IPR051560">
    <property type="entry name" value="MAM_domain-containing"/>
</dbReference>
<evidence type="ECO:0000259" key="1">
    <source>
        <dbReference type="PROSITE" id="PS50060"/>
    </source>
</evidence>
<dbReference type="CDD" id="cd06263">
    <property type="entry name" value="MAM"/>
    <property type="match status" value="1"/>
</dbReference>
<dbReference type="Pfam" id="PF00629">
    <property type="entry name" value="MAM"/>
    <property type="match status" value="1"/>
</dbReference>
<dbReference type="Gene3D" id="2.60.120.200">
    <property type="match status" value="2"/>
</dbReference>
<keyword evidence="3" id="KW-1185">Reference proteome</keyword>
<protein>
    <recommendedName>
        <fullName evidence="1">MAM domain-containing protein</fullName>
    </recommendedName>
</protein>
<evidence type="ECO:0000313" key="3">
    <source>
        <dbReference type="Proteomes" id="UP000677054"/>
    </source>
</evidence>
<dbReference type="EMBL" id="LR901446">
    <property type="protein sequence ID" value="CAD7248629.1"/>
    <property type="molecule type" value="Genomic_DNA"/>
</dbReference>
<dbReference type="PANTHER" id="PTHR23282:SF101">
    <property type="entry name" value="MAM DOMAIN-CONTAINING PROTEIN"/>
    <property type="match status" value="1"/>
</dbReference>
<feature type="domain" description="MAM" evidence="1">
    <location>
        <begin position="204"/>
        <end position="386"/>
    </location>
</feature>